<reference evidence="2" key="1">
    <citation type="submission" date="2017-05" db="UniProtKB">
        <authorList>
            <consortium name="EnsemblMetazoa"/>
        </authorList>
    </citation>
    <scope>IDENTIFICATION</scope>
</reference>
<keyword evidence="1" id="KW-0472">Membrane</keyword>
<protein>
    <submittedName>
        <fullName evidence="2">Uncharacterized protein</fullName>
    </submittedName>
</protein>
<keyword evidence="1" id="KW-1133">Transmembrane helix</keyword>
<dbReference type="EnsemblMetazoa" id="Aqu2.1.11106_001">
    <property type="protein sequence ID" value="Aqu2.1.11106_001"/>
    <property type="gene ID" value="Aqu2.1.11106"/>
</dbReference>
<name>A0A1X7T9B3_AMPQE</name>
<proteinExistence type="predicted"/>
<dbReference type="AlphaFoldDB" id="A0A1X7T9B3"/>
<keyword evidence="1" id="KW-0812">Transmembrane</keyword>
<accession>A0A1X7T9B3</accession>
<evidence type="ECO:0000256" key="1">
    <source>
        <dbReference type="SAM" id="Phobius"/>
    </source>
</evidence>
<organism evidence="2">
    <name type="scientific">Amphimedon queenslandica</name>
    <name type="common">Sponge</name>
    <dbReference type="NCBI Taxonomy" id="400682"/>
    <lineage>
        <taxon>Eukaryota</taxon>
        <taxon>Metazoa</taxon>
        <taxon>Porifera</taxon>
        <taxon>Demospongiae</taxon>
        <taxon>Heteroscleromorpha</taxon>
        <taxon>Haplosclerida</taxon>
        <taxon>Niphatidae</taxon>
        <taxon>Amphimedon</taxon>
    </lineage>
</organism>
<sequence>AAVVPLGSPSSGSVADRAEESHLLCLQSSKFPSVQSFLWSVISTVSIICTIVMFVQNSLRYDMLQERQGKQPLLRKSTSISLCVICNANLHGSFNWSKIDHDFLKKPSMREIHFRLNVVISDIHSGYIKHICYPSTISHII</sequence>
<feature type="transmembrane region" description="Helical" evidence="1">
    <location>
        <begin position="37"/>
        <end position="55"/>
    </location>
</feature>
<dbReference type="InParanoid" id="A0A1X7T9B3"/>
<evidence type="ECO:0000313" key="2">
    <source>
        <dbReference type="EnsemblMetazoa" id="Aqu2.1.11106_001"/>
    </source>
</evidence>